<gene>
    <name evidence="5" type="ORF">Aiant_07840</name>
</gene>
<keyword evidence="6" id="KW-1185">Reference proteome</keyword>
<dbReference type="CDD" id="cd00454">
    <property type="entry name" value="TrHb1_N"/>
    <property type="match status" value="1"/>
</dbReference>
<proteinExistence type="predicted"/>
<keyword evidence="2" id="KW-0349">Heme</keyword>
<keyword evidence="4" id="KW-0408">Iron</keyword>
<dbReference type="InterPro" id="IPR001486">
    <property type="entry name" value="Hemoglobin_trunc"/>
</dbReference>
<dbReference type="InterPro" id="IPR009050">
    <property type="entry name" value="Globin-like_sf"/>
</dbReference>
<evidence type="ECO:0008006" key="7">
    <source>
        <dbReference type="Google" id="ProtNLM"/>
    </source>
</evidence>
<reference evidence="5 6" key="1">
    <citation type="submission" date="2020-08" db="EMBL/GenBank/DDBJ databases">
        <title>Whole genome shotgun sequence of Actinoplanes ianthinogenes NBRC 13996.</title>
        <authorList>
            <person name="Komaki H."/>
            <person name="Tamura T."/>
        </authorList>
    </citation>
    <scope>NUCLEOTIDE SEQUENCE [LARGE SCALE GENOMIC DNA]</scope>
    <source>
        <strain evidence="5 6">NBRC 13996</strain>
    </source>
</reference>
<evidence type="ECO:0000256" key="1">
    <source>
        <dbReference type="ARBA" id="ARBA00022448"/>
    </source>
</evidence>
<dbReference type="InterPro" id="IPR012292">
    <property type="entry name" value="Globin/Proto"/>
</dbReference>
<protein>
    <recommendedName>
        <fullName evidence="7">Group 1 truncated hemoglobin</fullName>
    </recommendedName>
</protein>
<keyword evidence="3" id="KW-0479">Metal-binding</keyword>
<accession>A0ABM7LLI4</accession>
<dbReference type="Proteomes" id="UP000676967">
    <property type="component" value="Chromosome"/>
</dbReference>
<dbReference type="RefSeq" id="WP_229830060.1">
    <property type="nucleotide sequence ID" value="NZ_BMQZ01000004.1"/>
</dbReference>
<evidence type="ECO:0000313" key="6">
    <source>
        <dbReference type="Proteomes" id="UP000676967"/>
    </source>
</evidence>
<dbReference type="EMBL" id="AP023356">
    <property type="protein sequence ID" value="BCJ40127.1"/>
    <property type="molecule type" value="Genomic_DNA"/>
</dbReference>
<sequence length="118" mass="12284">MDGSFYARVGGQTAVTAAVDALYRVVLADERLSDYFQGLDLGRLKGHMVALLSQVLGGPAEYTGRDLRGAHLGLGVVPAHYDLVGAYLLGILAGLGADDDVLAAVRGVLRESAADVVE</sequence>
<dbReference type="SUPFAM" id="SSF46458">
    <property type="entry name" value="Globin-like"/>
    <property type="match status" value="1"/>
</dbReference>
<evidence type="ECO:0000256" key="2">
    <source>
        <dbReference type="ARBA" id="ARBA00022617"/>
    </source>
</evidence>
<dbReference type="Pfam" id="PF01152">
    <property type="entry name" value="Bac_globin"/>
    <property type="match status" value="1"/>
</dbReference>
<evidence type="ECO:0000256" key="4">
    <source>
        <dbReference type="ARBA" id="ARBA00023004"/>
    </source>
</evidence>
<keyword evidence="1" id="KW-0813">Transport</keyword>
<dbReference type="Gene3D" id="1.10.490.10">
    <property type="entry name" value="Globins"/>
    <property type="match status" value="1"/>
</dbReference>
<name>A0ABM7LLI4_9ACTN</name>
<evidence type="ECO:0000313" key="5">
    <source>
        <dbReference type="EMBL" id="BCJ40127.1"/>
    </source>
</evidence>
<organism evidence="5 6">
    <name type="scientific">Actinoplanes ianthinogenes</name>
    <dbReference type="NCBI Taxonomy" id="122358"/>
    <lineage>
        <taxon>Bacteria</taxon>
        <taxon>Bacillati</taxon>
        <taxon>Actinomycetota</taxon>
        <taxon>Actinomycetes</taxon>
        <taxon>Micromonosporales</taxon>
        <taxon>Micromonosporaceae</taxon>
        <taxon>Actinoplanes</taxon>
    </lineage>
</organism>
<evidence type="ECO:0000256" key="3">
    <source>
        <dbReference type="ARBA" id="ARBA00022723"/>
    </source>
</evidence>